<organism evidence="1">
    <name type="scientific">hydrothermal vent metagenome</name>
    <dbReference type="NCBI Taxonomy" id="652676"/>
    <lineage>
        <taxon>unclassified sequences</taxon>
        <taxon>metagenomes</taxon>
        <taxon>ecological metagenomes</taxon>
    </lineage>
</organism>
<gene>
    <name evidence="1" type="ORF">MNBD_CPR01-606</name>
</gene>
<evidence type="ECO:0000313" key="1">
    <source>
        <dbReference type="EMBL" id="VAW32056.1"/>
    </source>
</evidence>
<reference evidence="1" key="1">
    <citation type="submission" date="2018-06" db="EMBL/GenBank/DDBJ databases">
        <authorList>
            <person name="Zhirakovskaya E."/>
        </authorList>
    </citation>
    <scope>NUCLEOTIDE SEQUENCE</scope>
</reference>
<feature type="non-terminal residue" evidence="1">
    <location>
        <position position="1"/>
    </location>
</feature>
<accession>A0A3B0VIX4</accession>
<dbReference type="AlphaFoldDB" id="A0A3B0VIX4"/>
<proteinExistence type="predicted"/>
<dbReference type="EMBL" id="UOEV01000018">
    <property type="protein sequence ID" value="VAW32056.1"/>
    <property type="molecule type" value="Genomic_DNA"/>
</dbReference>
<sequence length="55" mass="5965">NTASSTKRFKGLAEQLSPLSFDTGIFSDARFKSLHTITAQFTSVPAGRTDPFAPF</sequence>
<protein>
    <submittedName>
        <fullName evidence="1">Uncharacterized protein</fullName>
    </submittedName>
</protein>
<name>A0A3B0VIX4_9ZZZZ</name>